<dbReference type="RefSeq" id="WP_231325974.1">
    <property type="nucleotide sequence ID" value="NZ_CP088156.1"/>
</dbReference>
<organism evidence="3 4">
    <name type="scientific">Bradyrhizobium ontarionense</name>
    <dbReference type="NCBI Taxonomy" id="2898149"/>
    <lineage>
        <taxon>Bacteria</taxon>
        <taxon>Pseudomonadati</taxon>
        <taxon>Pseudomonadota</taxon>
        <taxon>Alphaproteobacteria</taxon>
        <taxon>Hyphomicrobiales</taxon>
        <taxon>Nitrobacteraceae</taxon>
        <taxon>Bradyrhizobium</taxon>
    </lineage>
</organism>
<feature type="chain" id="PRO_5045974820" description="Twin-arginine translocation pathway signal" evidence="2">
    <location>
        <begin position="33"/>
        <end position="156"/>
    </location>
</feature>
<dbReference type="Proteomes" id="UP001431010">
    <property type="component" value="Chromosome"/>
</dbReference>
<evidence type="ECO:0000256" key="2">
    <source>
        <dbReference type="SAM" id="SignalP"/>
    </source>
</evidence>
<proteinExistence type="predicted"/>
<keyword evidence="2" id="KW-0732">Signal</keyword>
<evidence type="ECO:0000313" key="3">
    <source>
        <dbReference type="EMBL" id="UFZ06588.1"/>
    </source>
</evidence>
<feature type="compositionally biased region" description="Low complexity" evidence="1">
    <location>
        <begin position="121"/>
        <end position="132"/>
    </location>
</feature>
<dbReference type="PROSITE" id="PS51257">
    <property type="entry name" value="PROKAR_LIPOPROTEIN"/>
    <property type="match status" value="1"/>
</dbReference>
<protein>
    <recommendedName>
        <fullName evidence="5">Twin-arginine translocation pathway signal</fullName>
    </recommendedName>
</protein>
<dbReference type="EMBL" id="CP088156">
    <property type="protein sequence ID" value="UFZ06588.1"/>
    <property type="molecule type" value="Genomic_DNA"/>
</dbReference>
<sequence>MTTDCHRPTRSRAVLVAGLLALGPLLSGCAGMSDNVSTAFADPAKYDLYDCKQLEAERKSLAGRSAELQGLMAKAETGAGGAVVAELAYRNDYIAIRGQAQFAEEAWRRNKCQDTPPPAPAAAKGGKPAKPARVSRPMASTSPAGPSTLPRDGSVY</sequence>
<name>A0ABY3RIK4_9BRAD</name>
<evidence type="ECO:0000313" key="4">
    <source>
        <dbReference type="Proteomes" id="UP001431010"/>
    </source>
</evidence>
<gene>
    <name evidence="3" type="ORF">LQG66_09935</name>
</gene>
<keyword evidence="4" id="KW-1185">Reference proteome</keyword>
<evidence type="ECO:0008006" key="5">
    <source>
        <dbReference type="Google" id="ProtNLM"/>
    </source>
</evidence>
<evidence type="ECO:0000256" key="1">
    <source>
        <dbReference type="SAM" id="MobiDB-lite"/>
    </source>
</evidence>
<reference evidence="3" key="1">
    <citation type="journal article" date="2024" name="Antonie Van Leeuwenhoek">
        <title>Bradyrhizobium ontarionense sp. nov., a novel bacterial symbiont isolated from Aeschynomene indica (Indian jointvetch), harbours photosynthesis, nitrogen fixation and nitrous oxide (N2O) reductase genes.</title>
        <authorList>
            <person name="Bromfield E.S.P."/>
            <person name="Cloutier S."/>
        </authorList>
    </citation>
    <scope>NUCLEOTIDE SEQUENCE</scope>
    <source>
        <strain evidence="3">A19</strain>
    </source>
</reference>
<feature type="signal peptide" evidence="2">
    <location>
        <begin position="1"/>
        <end position="32"/>
    </location>
</feature>
<feature type="region of interest" description="Disordered" evidence="1">
    <location>
        <begin position="107"/>
        <end position="156"/>
    </location>
</feature>
<accession>A0ABY3RIK4</accession>